<name>A0A9D3Z7E3_DREPO</name>
<keyword evidence="2" id="KW-1185">Reference proteome</keyword>
<sequence length="65" mass="7422">MTAEADLDQESATMRETQIKLIINSRQLVLSDNRDCGQECWGAIKISKHQLGRFEILSIQLFQLS</sequence>
<gene>
    <name evidence="1" type="ORF">DPMN_071874</name>
</gene>
<organism evidence="1 2">
    <name type="scientific">Dreissena polymorpha</name>
    <name type="common">Zebra mussel</name>
    <name type="synonym">Mytilus polymorpha</name>
    <dbReference type="NCBI Taxonomy" id="45954"/>
    <lineage>
        <taxon>Eukaryota</taxon>
        <taxon>Metazoa</taxon>
        <taxon>Spiralia</taxon>
        <taxon>Lophotrochozoa</taxon>
        <taxon>Mollusca</taxon>
        <taxon>Bivalvia</taxon>
        <taxon>Autobranchia</taxon>
        <taxon>Heteroconchia</taxon>
        <taxon>Euheterodonta</taxon>
        <taxon>Imparidentia</taxon>
        <taxon>Neoheterodontei</taxon>
        <taxon>Myida</taxon>
        <taxon>Dreissenoidea</taxon>
        <taxon>Dreissenidae</taxon>
        <taxon>Dreissena</taxon>
    </lineage>
</organism>
<evidence type="ECO:0000313" key="1">
    <source>
        <dbReference type="EMBL" id="KAH3712191.1"/>
    </source>
</evidence>
<proteinExistence type="predicted"/>
<reference evidence="1" key="1">
    <citation type="journal article" date="2019" name="bioRxiv">
        <title>The Genome of the Zebra Mussel, Dreissena polymorpha: A Resource for Invasive Species Research.</title>
        <authorList>
            <person name="McCartney M.A."/>
            <person name="Auch B."/>
            <person name="Kono T."/>
            <person name="Mallez S."/>
            <person name="Zhang Y."/>
            <person name="Obille A."/>
            <person name="Becker A."/>
            <person name="Abrahante J.E."/>
            <person name="Garbe J."/>
            <person name="Badalamenti J.P."/>
            <person name="Herman A."/>
            <person name="Mangelson H."/>
            <person name="Liachko I."/>
            <person name="Sullivan S."/>
            <person name="Sone E.D."/>
            <person name="Koren S."/>
            <person name="Silverstein K.A.T."/>
            <person name="Beckman K.B."/>
            <person name="Gohl D.M."/>
        </authorList>
    </citation>
    <scope>NUCLEOTIDE SEQUENCE</scope>
    <source>
        <strain evidence="1">Duluth1</strain>
        <tissue evidence="1">Whole animal</tissue>
    </source>
</reference>
<dbReference type="AlphaFoldDB" id="A0A9D3Z7E3"/>
<evidence type="ECO:0000313" key="2">
    <source>
        <dbReference type="Proteomes" id="UP000828390"/>
    </source>
</evidence>
<dbReference type="Proteomes" id="UP000828390">
    <property type="component" value="Unassembled WGS sequence"/>
</dbReference>
<dbReference type="EMBL" id="JAIWYP010000014">
    <property type="protein sequence ID" value="KAH3712191.1"/>
    <property type="molecule type" value="Genomic_DNA"/>
</dbReference>
<comment type="caution">
    <text evidence="1">The sequence shown here is derived from an EMBL/GenBank/DDBJ whole genome shotgun (WGS) entry which is preliminary data.</text>
</comment>
<accession>A0A9D3Z7E3</accession>
<protein>
    <submittedName>
        <fullName evidence="1">Uncharacterized protein</fullName>
    </submittedName>
</protein>
<reference evidence="1" key="2">
    <citation type="submission" date="2020-11" db="EMBL/GenBank/DDBJ databases">
        <authorList>
            <person name="McCartney M.A."/>
            <person name="Auch B."/>
            <person name="Kono T."/>
            <person name="Mallez S."/>
            <person name="Becker A."/>
            <person name="Gohl D.M."/>
            <person name="Silverstein K.A.T."/>
            <person name="Koren S."/>
            <person name="Bechman K.B."/>
            <person name="Herman A."/>
            <person name="Abrahante J.E."/>
            <person name="Garbe J."/>
        </authorList>
    </citation>
    <scope>NUCLEOTIDE SEQUENCE</scope>
    <source>
        <strain evidence="1">Duluth1</strain>
        <tissue evidence="1">Whole animal</tissue>
    </source>
</reference>